<dbReference type="PROSITE" id="PS50980">
    <property type="entry name" value="COA_CT_NTER"/>
    <property type="match status" value="1"/>
</dbReference>
<dbReference type="AlphaFoldDB" id="A0A383XQE8"/>
<dbReference type="Proteomes" id="UP000251800">
    <property type="component" value="Unassembled WGS sequence"/>
</dbReference>
<proteinExistence type="predicted"/>
<protein>
    <submittedName>
        <fullName evidence="3">Acetyl-CoA carboxylase carboxyltransferase subunit</fullName>
    </submittedName>
</protein>
<organism evidence="3 4">
    <name type="scientific">Abyssibacter profundi</name>
    <dbReference type="NCBI Taxonomy" id="2182787"/>
    <lineage>
        <taxon>Bacteria</taxon>
        <taxon>Pseudomonadati</taxon>
        <taxon>Pseudomonadota</taxon>
        <taxon>Gammaproteobacteria</taxon>
        <taxon>Chromatiales</taxon>
        <taxon>Oceanococcaceae</taxon>
        <taxon>Abyssibacter</taxon>
    </lineage>
</organism>
<name>A0A383XQE8_9GAMM</name>
<dbReference type="SUPFAM" id="SSF52096">
    <property type="entry name" value="ClpP/crotonase"/>
    <property type="match status" value="2"/>
</dbReference>
<dbReference type="InterPro" id="IPR045190">
    <property type="entry name" value="MCCB/AccD1-like"/>
</dbReference>
<dbReference type="Gene3D" id="3.90.226.10">
    <property type="entry name" value="2-enoyl-CoA Hydratase, Chain A, domain 1"/>
    <property type="match status" value="2"/>
</dbReference>
<feature type="domain" description="CoA carboxyltransferase N-terminal" evidence="1">
    <location>
        <begin position="19"/>
        <end position="277"/>
    </location>
</feature>
<dbReference type="InterPro" id="IPR011762">
    <property type="entry name" value="COA_CT_N"/>
</dbReference>
<dbReference type="OrthoDB" id="9803706at2"/>
<dbReference type="PROSITE" id="PS50989">
    <property type="entry name" value="COA_CT_CTER"/>
    <property type="match status" value="1"/>
</dbReference>
<comment type="caution">
    <text evidence="3">The sequence shown here is derived from an EMBL/GenBank/DDBJ whole genome shotgun (WGS) entry which is preliminary data.</text>
</comment>
<feature type="domain" description="CoA carboxyltransferase C-terminal" evidence="2">
    <location>
        <begin position="278"/>
        <end position="538"/>
    </location>
</feature>
<keyword evidence="4" id="KW-1185">Reference proteome</keyword>
<dbReference type="GO" id="GO:0016874">
    <property type="term" value="F:ligase activity"/>
    <property type="evidence" value="ECO:0007669"/>
    <property type="project" value="InterPro"/>
</dbReference>
<keyword evidence="3" id="KW-0808">Transferase</keyword>
<dbReference type="InterPro" id="IPR011763">
    <property type="entry name" value="COA_CT_C"/>
</dbReference>
<evidence type="ECO:0000259" key="1">
    <source>
        <dbReference type="PROSITE" id="PS50980"/>
    </source>
</evidence>
<dbReference type="PANTHER" id="PTHR22855:SF46">
    <property type="entry name" value="METHYLCROTONOYL-COA CARBOXYLASE"/>
    <property type="match status" value="1"/>
</dbReference>
<evidence type="ECO:0000259" key="2">
    <source>
        <dbReference type="PROSITE" id="PS50989"/>
    </source>
</evidence>
<dbReference type="InterPro" id="IPR029045">
    <property type="entry name" value="ClpP/crotonase-like_dom_sf"/>
</dbReference>
<evidence type="ECO:0000313" key="4">
    <source>
        <dbReference type="Proteomes" id="UP000251800"/>
    </source>
</evidence>
<dbReference type="FunFam" id="3.90.226.10:FF:000046">
    <property type="entry name" value="Geranyl-CoA carboxylase beta subunit"/>
    <property type="match status" value="1"/>
</dbReference>
<dbReference type="PANTHER" id="PTHR22855">
    <property type="entry name" value="ACETYL, PROPIONYL, PYRUVATE, AND GLUTACONYL CARBOXYLASE-RELATED"/>
    <property type="match status" value="1"/>
</dbReference>
<reference evidence="3 4" key="1">
    <citation type="submission" date="2018-05" db="EMBL/GenBank/DDBJ databases">
        <title>Abyssibacter profundi OUC007T gen. nov., sp. nov, a marine bacterium isolated from seawater of the Mariana Trench.</title>
        <authorList>
            <person name="Zhou S."/>
        </authorList>
    </citation>
    <scope>NUCLEOTIDE SEQUENCE [LARGE SCALE GENOMIC DNA]</scope>
    <source>
        <strain evidence="3 4">OUC007</strain>
    </source>
</reference>
<evidence type="ECO:0000313" key="3">
    <source>
        <dbReference type="EMBL" id="PWN54852.1"/>
    </source>
</evidence>
<sequence>MPAIESKISPTSADFQKNREDMLAEIKRFRDVEAKVHATEEAKREKFHGRGQLLPRERVHLLLDRGSPFLELSTLCGYKHHDDKDGSLAGGNTIIGIGYVSGVRCMISASNSAVKGGTMTPFGVQKTLRIQEIALKQKLPVVSLIESGGANLLYQAEVFIPGGKTFANQARLSAAGIPQVTVVHGSSTAGGAYMPGLSDHVIMVRKKAKVFLAGPPLLRAATGEIAKDEDLGGAEMHCQVAGTSEFIAEDDADGIRLAREVVAKLGWNTTAPAPQLKAFEAPRYAPEELLGVVPADYRRPYDCREVIARLVDGSEFLEYKNEYDQQTICGRASIYGQPIGIVSNNGPITTKGATKAAQFMQLCVQTQTPLVYLMNTTGYMVGTESEQGGIVKHGSKMVQAVANASVPRITIVMGGSFGAGNYGMCGRGFDPDFIFAWPNSRTAVMGGEQAAKVMTIINKAKAQAAGQEFPEEQAAKAEANLVGLFNKEADALAATARLFDDGLIDPRDTRRVLGFTLSICQDAKRREVAPNSFGVARM</sequence>
<dbReference type="EMBL" id="QEQK01000017">
    <property type="protein sequence ID" value="PWN54852.1"/>
    <property type="molecule type" value="Genomic_DNA"/>
</dbReference>
<gene>
    <name evidence="3" type="ORF">DEH80_15420</name>
</gene>
<dbReference type="Pfam" id="PF01039">
    <property type="entry name" value="Carboxyl_trans"/>
    <property type="match status" value="1"/>
</dbReference>
<accession>A0A383XQE8</accession>
<dbReference type="GO" id="GO:0016740">
    <property type="term" value="F:transferase activity"/>
    <property type="evidence" value="ECO:0007669"/>
    <property type="project" value="UniProtKB-KW"/>
</dbReference>
<dbReference type="RefSeq" id="WP_109721415.1">
    <property type="nucleotide sequence ID" value="NZ_QEQK01000017.1"/>
</dbReference>
<dbReference type="FunFam" id="3.90.226.10:FF:000021">
    <property type="entry name" value="Acetyl-CoA carboxylase carboxyltransferase subunit"/>
    <property type="match status" value="1"/>
</dbReference>
<dbReference type="InterPro" id="IPR034733">
    <property type="entry name" value="AcCoA_carboxyl_beta"/>
</dbReference>